<comment type="caution">
    <text evidence="1">The sequence shown here is derived from an EMBL/GenBank/DDBJ whole genome shotgun (WGS) entry which is preliminary data.</text>
</comment>
<dbReference type="RefSeq" id="WP_135179178.1">
    <property type="nucleotide sequence ID" value="NZ_SPQT01000044.1"/>
</dbReference>
<protein>
    <submittedName>
        <fullName evidence="1">Uncharacterized protein</fullName>
    </submittedName>
</protein>
<evidence type="ECO:0000313" key="2">
    <source>
        <dbReference type="Proteomes" id="UP000297966"/>
    </source>
</evidence>
<keyword evidence="2" id="KW-1185">Reference proteome</keyword>
<name>A0A4Y9L312_9BRAD</name>
<dbReference type="AlphaFoldDB" id="A0A4Y9L312"/>
<organism evidence="1 2">
    <name type="scientific">Bradyrhizobium niftali</name>
    <dbReference type="NCBI Taxonomy" id="2560055"/>
    <lineage>
        <taxon>Bacteria</taxon>
        <taxon>Pseudomonadati</taxon>
        <taxon>Pseudomonadota</taxon>
        <taxon>Alphaproteobacteria</taxon>
        <taxon>Hyphomicrobiales</taxon>
        <taxon>Nitrobacteraceae</taxon>
        <taxon>Bradyrhizobium</taxon>
    </lineage>
</organism>
<accession>A0A4Y9L312</accession>
<gene>
    <name evidence="1" type="ORF">E4K65_42505</name>
</gene>
<sequence>MGVNETTPSVVVTGVLSVDEASLDATMRNFKKGDKIGVKWPQSSDQLISLVQEVTRRFDKEHIAGVGADEFIKSAPEALRNTFRDRAKCEKRLPELMDIMSDFGKYREGRPDLEEYYLNCRAGAIKFYLLRANFFAHWKLGYLSSWVGLSRLGLSAPAAWKPYQGMPSDKFYPFLYDEYRTQHISSIRLVKIGNYEITCHGCPDWIYIDIPEASLDRSGNLCAGEDVLCRWAIPQVELSGQLRIPPPDSYNGEWVGYTA</sequence>
<proteinExistence type="predicted"/>
<dbReference type="EMBL" id="SPQT01000044">
    <property type="protein sequence ID" value="TFV37960.1"/>
    <property type="molecule type" value="Genomic_DNA"/>
</dbReference>
<dbReference type="Proteomes" id="UP000297966">
    <property type="component" value="Unassembled WGS sequence"/>
</dbReference>
<evidence type="ECO:0000313" key="1">
    <source>
        <dbReference type="EMBL" id="TFV37960.1"/>
    </source>
</evidence>
<reference evidence="1 2" key="1">
    <citation type="submission" date="2019-03" db="EMBL/GenBank/DDBJ databases">
        <title>Bradyrhizobium diversity isolated from nodules of Chamaecrista fasciculata.</title>
        <authorList>
            <person name="Klepa M.S."/>
            <person name="Urquiaga M.O."/>
            <person name="Hungria M."/>
            <person name="Delamuta J.R."/>
        </authorList>
    </citation>
    <scope>NUCLEOTIDE SEQUENCE [LARGE SCALE GENOMIC DNA]</scope>
    <source>
        <strain evidence="1 2">CNPSo 3448</strain>
    </source>
</reference>